<feature type="domain" description="Kazal-like" evidence="2">
    <location>
        <begin position="27"/>
        <end position="84"/>
    </location>
</feature>
<comment type="caution">
    <text evidence="3">The sequence shown here is derived from an EMBL/GenBank/DDBJ whole genome shotgun (WGS) entry which is preliminary data.</text>
</comment>
<name>A0A8J2PQX5_9HEXA</name>
<dbReference type="CDD" id="cd00104">
    <property type="entry name" value="KAZAL_FS"/>
    <property type="match status" value="1"/>
</dbReference>
<dbReference type="InterPro" id="IPR002350">
    <property type="entry name" value="Kazal_dom"/>
</dbReference>
<dbReference type="OrthoDB" id="88467at2759"/>
<sequence length="84" mass="9553">MLSVKILIFYHFMISRLIISLWAQVDESTLFSCKKGFECWENATRVPEPVCSSDNVTFPNPAAMKCERICDPEIQKDYNGACTA</sequence>
<evidence type="ECO:0000259" key="2">
    <source>
        <dbReference type="PROSITE" id="PS51465"/>
    </source>
</evidence>
<keyword evidence="1" id="KW-0732">Signal</keyword>
<evidence type="ECO:0000313" key="4">
    <source>
        <dbReference type="Proteomes" id="UP000708208"/>
    </source>
</evidence>
<dbReference type="EMBL" id="CAJVCH010553882">
    <property type="protein sequence ID" value="CAG7830024.1"/>
    <property type="molecule type" value="Genomic_DNA"/>
</dbReference>
<accession>A0A8J2PQX5</accession>
<dbReference type="AlphaFoldDB" id="A0A8J2PQX5"/>
<dbReference type="PROSITE" id="PS51465">
    <property type="entry name" value="KAZAL_2"/>
    <property type="match status" value="1"/>
</dbReference>
<evidence type="ECO:0000313" key="3">
    <source>
        <dbReference type="EMBL" id="CAG7830024.1"/>
    </source>
</evidence>
<organism evidence="3 4">
    <name type="scientific">Allacma fusca</name>
    <dbReference type="NCBI Taxonomy" id="39272"/>
    <lineage>
        <taxon>Eukaryota</taxon>
        <taxon>Metazoa</taxon>
        <taxon>Ecdysozoa</taxon>
        <taxon>Arthropoda</taxon>
        <taxon>Hexapoda</taxon>
        <taxon>Collembola</taxon>
        <taxon>Symphypleona</taxon>
        <taxon>Sminthuridae</taxon>
        <taxon>Allacma</taxon>
    </lineage>
</organism>
<dbReference type="Proteomes" id="UP000708208">
    <property type="component" value="Unassembled WGS sequence"/>
</dbReference>
<dbReference type="SMART" id="SM00280">
    <property type="entry name" value="KAZAL"/>
    <property type="match status" value="1"/>
</dbReference>
<keyword evidence="4" id="KW-1185">Reference proteome</keyword>
<feature type="signal peptide" evidence="1">
    <location>
        <begin position="1"/>
        <end position="23"/>
    </location>
</feature>
<proteinExistence type="predicted"/>
<feature type="chain" id="PRO_5035286834" description="Kazal-like domain-containing protein" evidence="1">
    <location>
        <begin position="24"/>
        <end position="84"/>
    </location>
</feature>
<dbReference type="Pfam" id="PF07648">
    <property type="entry name" value="Kazal_2"/>
    <property type="match status" value="1"/>
</dbReference>
<reference evidence="3" key="1">
    <citation type="submission" date="2021-06" db="EMBL/GenBank/DDBJ databases">
        <authorList>
            <person name="Hodson N. C."/>
            <person name="Mongue J. A."/>
            <person name="Jaron S. K."/>
        </authorList>
    </citation>
    <scope>NUCLEOTIDE SEQUENCE</scope>
</reference>
<gene>
    <name evidence="3" type="ORF">AFUS01_LOCUS39852</name>
</gene>
<evidence type="ECO:0000256" key="1">
    <source>
        <dbReference type="SAM" id="SignalP"/>
    </source>
</evidence>
<protein>
    <recommendedName>
        <fullName evidence="2">Kazal-like domain-containing protein</fullName>
    </recommendedName>
</protein>